<dbReference type="AlphaFoldDB" id="A0A6A4NUV1"/>
<evidence type="ECO:0000259" key="1">
    <source>
        <dbReference type="Pfam" id="PF05699"/>
    </source>
</evidence>
<accession>A0A6A4NUV1</accession>
<keyword evidence="3" id="KW-1185">Reference proteome</keyword>
<dbReference type="Pfam" id="PF05699">
    <property type="entry name" value="Dimer_Tnp_hAT"/>
    <property type="match status" value="1"/>
</dbReference>
<reference evidence="3" key="1">
    <citation type="journal article" date="2020" name="Nat. Commun.">
        <title>Genome sequence of the cluster root forming white lupin.</title>
        <authorList>
            <person name="Hufnagel B."/>
            <person name="Marques A."/>
            <person name="Soriano A."/>
            <person name="Marques L."/>
            <person name="Divol F."/>
            <person name="Doumas P."/>
            <person name="Sallet E."/>
            <person name="Mancinotti D."/>
            <person name="Carrere S."/>
            <person name="Marande W."/>
            <person name="Arribat S."/>
            <person name="Keller J."/>
            <person name="Huneau C."/>
            <person name="Blein T."/>
            <person name="Aime D."/>
            <person name="Laguerre M."/>
            <person name="Taylor J."/>
            <person name="Schubert V."/>
            <person name="Nelson M."/>
            <person name="Geu-Flores F."/>
            <person name="Crespi M."/>
            <person name="Gallardo-Guerrero K."/>
            <person name="Delaux P.-M."/>
            <person name="Salse J."/>
            <person name="Berges H."/>
            <person name="Guyot R."/>
            <person name="Gouzy J."/>
            <person name="Peret B."/>
        </authorList>
    </citation>
    <scope>NUCLEOTIDE SEQUENCE [LARGE SCALE GENOMIC DNA]</scope>
    <source>
        <strain evidence="3">cv. Amiga</strain>
    </source>
</reference>
<comment type="caution">
    <text evidence="2">The sequence shown here is derived from an EMBL/GenBank/DDBJ whole genome shotgun (WGS) entry which is preliminary data.</text>
</comment>
<feature type="domain" description="HAT C-terminal dimerisation" evidence="1">
    <location>
        <begin position="33"/>
        <end position="100"/>
    </location>
</feature>
<dbReference type="InterPro" id="IPR008906">
    <property type="entry name" value="HATC_C_dom"/>
</dbReference>
<evidence type="ECO:0000313" key="2">
    <source>
        <dbReference type="EMBL" id="KAE9591099.1"/>
    </source>
</evidence>
<protein>
    <submittedName>
        <fullName evidence="2">Putative HAT dimerization domain, ribonuclease H-like domain-containing protein</fullName>
    </submittedName>
</protein>
<dbReference type="EMBL" id="WOCE01000020">
    <property type="protein sequence ID" value="KAE9591099.1"/>
    <property type="molecule type" value="Genomic_DNA"/>
</dbReference>
<proteinExistence type="predicted"/>
<dbReference type="Proteomes" id="UP000447434">
    <property type="component" value="Chromosome 20"/>
</dbReference>
<evidence type="ECO:0000313" key="3">
    <source>
        <dbReference type="Proteomes" id="UP000447434"/>
    </source>
</evidence>
<gene>
    <name evidence="2" type="ORF">Lalb_Chr20g0114581</name>
</gene>
<dbReference type="OrthoDB" id="1426641at2759"/>
<organism evidence="2 3">
    <name type="scientific">Lupinus albus</name>
    <name type="common">White lupine</name>
    <name type="synonym">Lupinus termis</name>
    <dbReference type="NCBI Taxonomy" id="3870"/>
    <lineage>
        <taxon>Eukaryota</taxon>
        <taxon>Viridiplantae</taxon>
        <taxon>Streptophyta</taxon>
        <taxon>Embryophyta</taxon>
        <taxon>Tracheophyta</taxon>
        <taxon>Spermatophyta</taxon>
        <taxon>Magnoliopsida</taxon>
        <taxon>eudicotyledons</taxon>
        <taxon>Gunneridae</taxon>
        <taxon>Pentapetalae</taxon>
        <taxon>rosids</taxon>
        <taxon>fabids</taxon>
        <taxon>Fabales</taxon>
        <taxon>Fabaceae</taxon>
        <taxon>Papilionoideae</taxon>
        <taxon>50 kb inversion clade</taxon>
        <taxon>genistoids sensu lato</taxon>
        <taxon>core genistoids</taxon>
        <taxon>Genisteae</taxon>
        <taxon>Lupinus</taxon>
    </lineage>
</organism>
<name>A0A6A4NUV1_LUPAL</name>
<dbReference type="GO" id="GO:0046983">
    <property type="term" value="F:protein dimerization activity"/>
    <property type="evidence" value="ECO:0007669"/>
    <property type="project" value="InterPro"/>
</dbReference>
<dbReference type="InterPro" id="IPR012337">
    <property type="entry name" value="RNaseH-like_sf"/>
</dbReference>
<sequence>MNRFKRLQIGMFDTRMKRFLWREIRVGKSYVWRLDPKLWWVLLGSSVPLIQRLACRLLVQPCSFSCCERNWSTYSFIHSAKKETSRNQKEQKTCFMCMLICNS</sequence>
<dbReference type="SUPFAM" id="SSF53098">
    <property type="entry name" value="Ribonuclease H-like"/>
    <property type="match status" value="1"/>
</dbReference>